<dbReference type="FunFam" id="3.40.50.11060:FF:000001">
    <property type="entry name" value="GTPase HflX"/>
    <property type="match status" value="1"/>
</dbReference>
<evidence type="ECO:0000256" key="3">
    <source>
        <dbReference type="ARBA" id="ARBA00022741"/>
    </source>
</evidence>
<comment type="subcellular location">
    <subcellularLocation>
        <location evidence="6">Cytoplasm</location>
    </subcellularLocation>
    <text evidence="6">May associate with membranes.</text>
</comment>
<dbReference type="PROSITE" id="PS51705">
    <property type="entry name" value="G_HFLX"/>
    <property type="match status" value="1"/>
</dbReference>
<gene>
    <name evidence="6" type="primary">hflX</name>
    <name evidence="11" type="ORF">BTO20_21975</name>
</gene>
<feature type="binding site" evidence="7">
    <location>
        <begin position="249"/>
        <end position="256"/>
    </location>
    <ligand>
        <name>GTP</name>
        <dbReference type="ChEBI" id="CHEBI:37565"/>
    </ligand>
</feature>
<dbReference type="AlphaFoldDB" id="A0A1Y0C6X7"/>
<dbReference type="Pfam" id="PF13167">
    <property type="entry name" value="GTP-bdg_N"/>
    <property type="match status" value="1"/>
</dbReference>
<dbReference type="Pfam" id="PF01926">
    <property type="entry name" value="MMR_HSR1"/>
    <property type="match status" value="1"/>
</dbReference>
<feature type="binding site" evidence="7">
    <location>
        <begin position="366"/>
        <end position="369"/>
    </location>
    <ligand>
        <name>GTP</name>
        <dbReference type="ChEBI" id="CHEBI:37565"/>
    </ligand>
</feature>
<feature type="domain" description="Hflx-type G" evidence="10">
    <location>
        <begin position="243"/>
        <end position="412"/>
    </location>
</feature>
<accession>A0A1Y0C6X7</accession>
<feature type="region of interest" description="Disordered" evidence="9">
    <location>
        <begin position="181"/>
        <end position="203"/>
    </location>
</feature>
<organism evidence="11 12">
    <name type="scientific">Mycobacterium dioxanotrophicus</name>
    <dbReference type="NCBI Taxonomy" id="482462"/>
    <lineage>
        <taxon>Bacteria</taxon>
        <taxon>Bacillati</taxon>
        <taxon>Actinomycetota</taxon>
        <taxon>Actinomycetes</taxon>
        <taxon>Mycobacteriales</taxon>
        <taxon>Mycobacteriaceae</taxon>
        <taxon>Mycobacterium</taxon>
    </lineage>
</organism>
<dbReference type="Gene3D" id="3.40.50.11060">
    <property type="entry name" value="GTPase HflX, N-terminal domain"/>
    <property type="match status" value="1"/>
</dbReference>
<dbReference type="PIRSF" id="PIRSF006809">
    <property type="entry name" value="GTP-binding_hflX_prd"/>
    <property type="match status" value="1"/>
</dbReference>
<keyword evidence="1 6" id="KW-0963">Cytoplasm</keyword>
<dbReference type="GO" id="GO:0005525">
    <property type="term" value="F:GTP binding"/>
    <property type="evidence" value="ECO:0007669"/>
    <property type="project" value="UniProtKB-UniRule"/>
</dbReference>
<evidence type="ECO:0000313" key="11">
    <source>
        <dbReference type="EMBL" id="ART70847.1"/>
    </source>
</evidence>
<proteinExistence type="inferred from homology"/>
<protein>
    <recommendedName>
        <fullName evidence="6">GTPase HflX</fullName>
    </recommendedName>
    <alternativeName>
        <fullName evidence="6">GTP-binding protein HflX</fullName>
    </alternativeName>
</protein>
<dbReference type="InterPro" id="IPR025121">
    <property type="entry name" value="GTPase_HflX_N"/>
</dbReference>
<feature type="binding site" evidence="7">
    <location>
        <begin position="296"/>
        <end position="299"/>
    </location>
    <ligand>
        <name>GTP</name>
        <dbReference type="ChEBI" id="CHEBI:37565"/>
    </ligand>
</feature>
<sequence>MTYPQTPSTGELALQDRASLRRVAGLSTELTDVSEVEYRQLRLERVVLVGVWTDGTSADADASLAELAALAETAGSEVLEGLIQRRDKPDPSTYIGSGKAAELREVVLATGADTVICDGELSPAQLNSLEKVVKVKVIDRTALILDIFAQHATSREGKAQVSLAQMEYMLPRLRGWGESMSRQAGGRAGGAGGGVGTRGPGETKIETDRRRIRERMSKLRREIRDMKKVRDTQRSRRLTSDVASVAIVGYTNAGKSSLLNALTGAGVLVENALFATLEPTSRRGEFDDGRPFVLTDTVGFVRHLPTQLVEAFRSTLEEVVDADLLVHVVDGSDANPLAQISAVRQVIGEVIAEHDGRRAPELLVVNKIDATGDLELAQLRRALPDAVFVSAHSGDGLDRLRQRMGELVEPTDTMVDVTIPYERGDLVAKLHAEGRIDATEHGADGTRIKARVPIPLAASLGEFATF</sequence>
<feature type="binding site" evidence="7">
    <location>
        <begin position="390"/>
        <end position="392"/>
    </location>
    <ligand>
        <name>GTP</name>
        <dbReference type="ChEBI" id="CHEBI:37565"/>
    </ligand>
</feature>
<evidence type="ECO:0000256" key="7">
    <source>
        <dbReference type="PIRSR" id="PIRSR006809-1"/>
    </source>
</evidence>
<evidence type="ECO:0000256" key="2">
    <source>
        <dbReference type="ARBA" id="ARBA00022723"/>
    </source>
</evidence>
<comment type="cofactor">
    <cofactor evidence="8">
        <name>Mg(2+)</name>
        <dbReference type="ChEBI" id="CHEBI:18420"/>
    </cofactor>
</comment>
<dbReference type="InterPro" id="IPR027417">
    <property type="entry name" value="P-loop_NTPase"/>
</dbReference>
<dbReference type="Proteomes" id="UP000195331">
    <property type="component" value="Chromosome"/>
</dbReference>
<dbReference type="GO" id="GO:0046872">
    <property type="term" value="F:metal ion binding"/>
    <property type="evidence" value="ECO:0007669"/>
    <property type="project" value="UniProtKB-KW"/>
</dbReference>
<feature type="binding site" evidence="8">
    <location>
        <position position="256"/>
    </location>
    <ligand>
        <name>Mg(2+)</name>
        <dbReference type="ChEBI" id="CHEBI:18420"/>
    </ligand>
</feature>
<dbReference type="SUPFAM" id="SSF52540">
    <property type="entry name" value="P-loop containing nucleoside triphosphate hydrolases"/>
    <property type="match status" value="1"/>
</dbReference>
<dbReference type="PRINTS" id="PR00326">
    <property type="entry name" value="GTP1OBG"/>
</dbReference>
<dbReference type="GO" id="GO:0003924">
    <property type="term" value="F:GTPase activity"/>
    <property type="evidence" value="ECO:0007669"/>
    <property type="project" value="UniProtKB-UniRule"/>
</dbReference>
<dbReference type="GO" id="GO:0043022">
    <property type="term" value="F:ribosome binding"/>
    <property type="evidence" value="ECO:0007669"/>
    <property type="project" value="TreeGrafter"/>
</dbReference>
<dbReference type="InterPro" id="IPR016496">
    <property type="entry name" value="GTPase_HflX"/>
</dbReference>
<dbReference type="InterPro" id="IPR030394">
    <property type="entry name" value="G_HFLX_dom"/>
</dbReference>
<reference evidence="11 12" key="1">
    <citation type="submission" date="2017-04" db="EMBL/GenBank/DDBJ databases">
        <title>Whole Genome Sequence of 1,4-Dioxane Degrading Bacterium Mycobacterium dioxanotrophicus PH-06.</title>
        <authorList>
            <person name="He Y."/>
        </authorList>
    </citation>
    <scope>NUCLEOTIDE SEQUENCE [LARGE SCALE GENOMIC DNA]</scope>
    <source>
        <strain evidence="11 12">PH-06</strain>
    </source>
</reference>
<keyword evidence="4 8" id="KW-0460">Magnesium</keyword>
<evidence type="ECO:0000256" key="4">
    <source>
        <dbReference type="ARBA" id="ARBA00022842"/>
    </source>
</evidence>
<dbReference type="OrthoDB" id="9812272at2"/>
<dbReference type="Gene3D" id="6.10.250.2860">
    <property type="match status" value="1"/>
</dbReference>
<feature type="compositionally biased region" description="Gly residues" evidence="9">
    <location>
        <begin position="186"/>
        <end position="199"/>
    </location>
</feature>
<comment type="function">
    <text evidence="6">GTPase that associates with the 50S ribosomal subunit and may have a role during protein synthesis or ribosome biogenesis.</text>
</comment>
<dbReference type="CDD" id="cd01878">
    <property type="entry name" value="HflX"/>
    <property type="match status" value="1"/>
</dbReference>
<dbReference type="RefSeq" id="WP_087078269.1">
    <property type="nucleotide sequence ID" value="NZ_CP020809.1"/>
</dbReference>
<dbReference type="InterPro" id="IPR032305">
    <property type="entry name" value="GTP-bd_M"/>
</dbReference>
<evidence type="ECO:0000256" key="5">
    <source>
        <dbReference type="ARBA" id="ARBA00023134"/>
    </source>
</evidence>
<evidence type="ECO:0000313" key="12">
    <source>
        <dbReference type="Proteomes" id="UP000195331"/>
    </source>
</evidence>
<dbReference type="Pfam" id="PF16360">
    <property type="entry name" value="GTP-bdg_M"/>
    <property type="match status" value="1"/>
</dbReference>
<keyword evidence="2 8" id="KW-0479">Metal-binding</keyword>
<comment type="subunit">
    <text evidence="6">Monomer. Associates with the 50S ribosomal subunit.</text>
</comment>
<dbReference type="EMBL" id="CP020809">
    <property type="protein sequence ID" value="ART70847.1"/>
    <property type="molecule type" value="Genomic_DNA"/>
</dbReference>
<evidence type="ECO:0000256" key="1">
    <source>
        <dbReference type="ARBA" id="ARBA00022490"/>
    </source>
</evidence>
<evidence type="ECO:0000256" key="8">
    <source>
        <dbReference type="PIRSR" id="PIRSR006809-2"/>
    </source>
</evidence>
<keyword evidence="5 6" id="KW-0342">GTP-binding</keyword>
<dbReference type="InterPro" id="IPR006073">
    <property type="entry name" value="GTP-bd"/>
</dbReference>
<comment type="similarity">
    <text evidence="6">Belongs to the TRAFAC class OBG-HflX-like GTPase superfamily. HflX GTPase family.</text>
</comment>
<keyword evidence="3 6" id="KW-0547">Nucleotide-binding</keyword>
<feature type="binding site" evidence="8">
    <location>
        <position position="276"/>
    </location>
    <ligand>
        <name>Mg(2+)</name>
        <dbReference type="ChEBI" id="CHEBI:18420"/>
    </ligand>
</feature>
<evidence type="ECO:0000256" key="9">
    <source>
        <dbReference type="SAM" id="MobiDB-lite"/>
    </source>
</evidence>
<dbReference type="Gene3D" id="3.40.50.300">
    <property type="entry name" value="P-loop containing nucleotide triphosphate hydrolases"/>
    <property type="match status" value="1"/>
</dbReference>
<evidence type="ECO:0000256" key="6">
    <source>
        <dbReference type="HAMAP-Rule" id="MF_00900"/>
    </source>
</evidence>
<name>A0A1Y0C6X7_9MYCO</name>
<dbReference type="NCBIfam" id="TIGR03156">
    <property type="entry name" value="GTP_HflX"/>
    <property type="match status" value="1"/>
</dbReference>
<dbReference type="PANTHER" id="PTHR10229">
    <property type="entry name" value="GTP-BINDING PROTEIN HFLX"/>
    <property type="match status" value="1"/>
</dbReference>
<dbReference type="KEGG" id="mdx:BTO20_21975"/>
<keyword evidence="12" id="KW-1185">Reference proteome</keyword>
<dbReference type="InterPro" id="IPR042108">
    <property type="entry name" value="GTPase_HflX_N_sf"/>
</dbReference>
<dbReference type="GO" id="GO:0005737">
    <property type="term" value="C:cytoplasm"/>
    <property type="evidence" value="ECO:0007669"/>
    <property type="project" value="UniProtKB-SubCell"/>
</dbReference>
<dbReference type="PANTHER" id="PTHR10229:SF0">
    <property type="entry name" value="GTP-BINDING PROTEIN 6-RELATED"/>
    <property type="match status" value="1"/>
</dbReference>
<evidence type="ECO:0000259" key="10">
    <source>
        <dbReference type="PROSITE" id="PS51705"/>
    </source>
</evidence>
<dbReference type="HAMAP" id="MF_00900">
    <property type="entry name" value="GTPase_HflX"/>
    <property type="match status" value="1"/>
</dbReference>